<dbReference type="EMBL" id="CADCXV010000058">
    <property type="protein sequence ID" value="CAB0028034.1"/>
    <property type="molecule type" value="Genomic_DNA"/>
</dbReference>
<reference evidence="2 3" key="1">
    <citation type="submission" date="2020-02" db="EMBL/GenBank/DDBJ databases">
        <authorList>
            <person name="Ferguson B K."/>
        </authorList>
    </citation>
    <scope>NUCLEOTIDE SEQUENCE [LARGE SCALE GENOMIC DNA]</scope>
</reference>
<keyword evidence="3" id="KW-1185">Reference proteome</keyword>
<organism evidence="2 3">
    <name type="scientific">Trichogramma brassicae</name>
    <dbReference type="NCBI Taxonomy" id="86971"/>
    <lineage>
        <taxon>Eukaryota</taxon>
        <taxon>Metazoa</taxon>
        <taxon>Ecdysozoa</taxon>
        <taxon>Arthropoda</taxon>
        <taxon>Hexapoda</taxon>
        <taxon>Insecta</taxon>
        <taxon>Pterygota</taxon>
        <taxon>Neoptera</taxon>
        <taxon>Endopterygota</taxon>
        <taxon>Hymenoptera</taxon>
        <taxon>Apocrita</taxon>
        <taxon>Proctotrupomorpha</taxon>
        <taxon>Chalcidoidea</taxon>
        <taxon>Trichogrammatidae</taxon>
        <taxon>Trichogramma</taxon>
    </lineage>
</organism>
<dbReference type="AlphaFoldDB" id="A0A6H5HWS5"/>
<name>A0A6H5HWS5_9HYME</name>
<evidence type="ECO:0000313" key="2">
    <source>
        <dbReference type="EMBL" id="CAB0028034.1"/>
    </source>
</evidence>
<feature type="compositionally biased region" description="Basic and acidic residues" evidence="1">
    <location>
        <begin position="151"/>
        <end position="165"/>
    </location>
</feature>
<evidence type="ECO:0000313" key="3">
    <source>
        <dbReference type="Proteomes" id="UP000479190"/>
    </source>
</evidence>
<evidence type="ECO:0000256" key="1">
    <source>
        <dbReference type="SAM" id="MobiDB-lite"/>
    </source>
</evidence>
<sequence length="165" mass="17976">MSNPSTSSCNLFVEPIGDSSAASISSTSTAAGRRTNLMRRPHVSRFLDYPRFLLSKNHRKSRKTVPALPPLATISKSVEADDDFDDDDDDDHRCGGITNLAMSKSSPEMRIDLVTSSNGAGASGSRKRSSSRATFYPGIPSDSDDDSNDDDDHHDSDRDKTHKRS</sequence>
<protein>
    <submittedName>
        <fullName evidence="2">Uncharacterized protein</fullName>
    </submittedName>
</protein>
<feature type="compositionally biased region" description="Acidic residues" evidence="1">
    <location>
        <begin position="80"/>
        <end position="90"/>
    </location>
</feature>
<gene>
    <name evidence="2" type="ORF">TBRA_LOCUS264</name>
</gene>
<dbReference type="Proteomes" id="UP000479190">
    <property type="component" value="Unassembled WGS sequence"/>
</dbReference>
<accession>A0A6H5HWS5</accession>
<feature type="region of interest" description="Disordered" evidence="1">
    <location>
        <begin position="58"/>
        <end position="165"/>
    </location>
</feature>
<proteinExistence type="predicted"/>